<evidence type="ECO:0000256" key="1">
    <source>
        <dbReference type="ARBA" id="ARBA00000185"/>
    </source>
</evidence>
<dbReference type="GO" id="GO:0006265">
    <property type="term" value="P:DNA topological change"/>
    <property type="evidence" value="ECO:0007669"/>
    <property type="project" value="UniProtKB-UniRule"/>
</dbReference>
<dbReference type="InterPro" id="IPR013760">
    <property type="entry name" value="Topo_IIA-like_dom_sf"/>
</dbReference>
<comment type="subcellular location">
    <subcellularLocation>
        <location evidence="9">Cytoplasm</location>
    </subcellularLocation>
</comment>
<evidence type="ECO:0000313" key="15">
    <source>
        <dbReference type="Proteomes" id="UP000186758"/>
    </source>
</evidence>
<feature type="short sequence motif" description="GyrA-box" evidence="9">
    <location>
        <begin position="528"/>
        <end position="534"/>
    </location>
</feature>
<feature type="compositionally biased region" description="Acidic residues" evidence="12">
    <location>
        <begin position="841"/>
        <end position="857"/>
    </location>
</feature>
<accession>A0A1Q9YNA3</accession>
<feature type="compositionally biased region" description="Acidic residues" evidence="12">
    <location>
        <begin position="822"/>
        <end position="831"/>
    </location>
</feature>
<evidence type="ECO:0000256" key="10">
    <source>
        <dbReference type="PROSITE-ProRule" id="PRU01384"/>
    </source>
</evidence>
<dbReference type="AlphaFoldDB" id="A0A1Q9YNA3"/>
<dbReference type="GO" id="GO:0009330">
    <property type="term" value="C:DNA topoisomerase type II (double strand cut, ATP-hydrolyzing) complex"/>
    <property type="evidence" value="ECO:0007669"/>
    <property type="project" value="TreeGrafter"/>
</dbReference>
<comment type="similarity">
    <text evidence="2 9">Belongs to the type II topoisomerase GyrA/ParC subunit family.</text>
</comment>
<name>A0A1Q9YNA3_9FIRM</name>
<dbReference type="CDD" id="cd00187">
    <property type="entry name" value="TOP4c"/>
    <property type="match status" value="1"/>
</dbReference>
<keyword evidence="11" id="KW-0175">Coiled coil</keyword>
<dbReference type="RefSeq" id="WP_075884643.1">
    <property type="nucleotide sequence ID" value="NZ_MPJZ01000010.1"/>
</dbReference>
<comment type="caution">
    <text evidence="14">The sequence shown here is derived from an EMBL/GenBank/DDBJ whole genome shotgun (WGS) entry which is preliminary data.</text>
</comment>
<dbReference type="Pfam" id="PF03989">
    <property type="entry name" value="DNA_gyraseA_C"/>
    <property type="match status" value="6"/>
</dbReference>
<evidence type="ECO:0000256" key="2">
    <source>
        <dbReference type="ARBA" id="ARBA00008263"/>
    </source>
</evidence>
<gene>
    <name evidence="9" type="primary">gyrA</name>
    <name evidence="14" type="ORF">BO223_01420</name>
</gene>
<evidence type="ECO:0000256" key="7">
    <source>
        <dbReference type="ARBA" id="ARBA00023235"/>
    </source>
</evidence>
<comment type="catalytic activity">
    <reaction evidence="1 9 10">
        <text>ATP-dependent breakage, passage and rejoining of double-stranded DNA.</text>
        <dbReference type="EC" id="5.6.2.2"/>
    </reaction>
</comment>
<organism evidence="14 15">
    <name type="scientific">Faecalibaculum rodentium</name>
    <dbReference type="NCBI Taxonomy" id="1702221"/>
    <lineage>
        <taxon>Bacteria</taxon>
        <taxon>Bacillati</taxon>
        <taxon>Bacillota</taxon>
        <taxon>Erysipelotrichia</taxon>
        <taxon>Erysipelotrichales</taxon>
        <taxon>Erysipelotrichaceae</taxon>
        <taxon>Faecalibaculum</taxon>
    </lineage>
</organism>
<dbReference type="InterPro" id="IPR050220">
    <property type="entry name" value="Type_II_DNA_Topoisomerases"/>
</dbReference>
<dbReference type="Gene3D" id="3.90.199.10">
    <property type="entry name" value="Topoisomerase II, domain 5"/>
    <property type="match status" value="1"/>
</dbReference>
<dbReference type="InterPro" id="IPR006691">
    <property type="entry name" value="GyrA/parC_rep"/>
</dbReference>
<comment type="function">
    <text evidence="9">A type II topoisomerase that negatively supercoils closed circular double-stranded (ds) DNA in an ATP-dependent manner to modulate DNA topology and maintain chromosomes in an underwound state. Negative supercoiling favors strand separation, and DNA replication, transcription, recombination and repair, all of which involve strand separation. Also able to catalyze the interconversion of other topological isomers of dsDNA rings, including catenanes and knotted rings. Type II topoisomerases break and join 2 DNA strands simultaneously in an ATP-dependent manner.</text>
</comment>
<dbReference type="Gene3D" id="1.10.268.10">
    <property type="entry name" value="Topoisomerase, domain 3"/>
    <property type="match status" value="1"/>
</dbReference>
<evidence type="ECO:0000256" key="8">
    <source>
        <dbReference type="ARBA" id="ARBA00063644"/>
    </source>
</evidence>
<dbReference type="GO" id="GO:0005737">
    <property type="term" value="C:cytoplasm"/>
    <property type="evidence" value="ECO:0007669"/>
    <property type="project" value="UniProtKB-SubCell"/>
</dbReference>
<evidence type="ECO:0000256" key="3">
    <source>
        <dbReference type="ARBA" id="ARBA00022741"/>
    </source>
</evidence>
<dbReference type="PANTHER" id="PTHR43493">
    <property type="entry name" value="DNA GYRASE/TOPOISOMERASE SUBUNIT A"/>
    <property type="match status" value="1"/>
</dbReference>
<dbReference type="InterPro" id="IPR005743">
    <property type="entry name" value="GyrA"/>
</dbReference>
<dbReference type="NCBIfam" id="NF004044">
    <property type="entry name" value="PRK05561.1"/>
    <property type="match status" value="1"/>
</dbReference>
<keyword evidence="4 9" id="KW-0067">ATP-binding</keyword>
<dbReference type="GO" id="GO:0006261">
    <property type="term" value="P:DNA-templated DNA replication"/>
    <property type="evidence" value="ECO:0007669"/>
    <property type="project" value="UniProtKB-UniRule"/>
</dbReference>
<dbReference type="InterPro" id="IPR013758">
    <property type="entry name" value="Topo_IIA_A/C_ab"/>
</dbReference>
<comment type="subunit">
    <text evidence="9">Heterotetramer, composed of two GyrA and two GyrB chains. In the heterotetramer, GyrA contains the active site tyrosine that forms a transient covalent intermediate with DNA, while GyrB binds cofactors and catalyzes ATP hydrolysis.</text>
</comment>
<feature type="active site" description="O-(5'-phospho-DNA)-tyrosine intermediate" evidence="9 10">
    <location>
        <position position="124"/>
    </location>
</feature>
<dbReference type="NCBIfam" id="NF004043">
    <property type="entry name" value="PRK05560.1"/>
    <property type="match status" value="1"/>
</dbReference>
<dbReference type="NCBIfam" id="TIGR01063">
    <property type="entry name" value="gyrA"/>
    <property type="match status" value="1"/>
</dbReference>
<dbReference type="Pfam" id="PF00521">
    <property type="entry name" value="DNA_topoisoIV"/>
    <property type="match status" value="1"/>
</dbReference>
<dbReference type="InterPro" id="IPR035516">
    <property type="entry name" value="Gyrase/topoIV_suA_C"/>
</dbReference>
<keyword evidence="5 9" id="KW-0799">Topoisomerase</keyword>
<comment type="subunit">
    <text evidence="8">Heterotetramer composed of ParC and ParE.</text>
</comment>
<keyword evidence="6 9" id="KW-0238">DNA-binding</keyword>
<protein>
    <recommendedName>
        <fullName evidence="9">DNA gyrase subunit A</fullName>
        <ecNumber evidence="9">5.6.2.2</ecNumber>
    </recommendedName>
</protein>
<evidence type="ECO:0000256" key="4">
    <source>
        <dbReference type="ARBA" id="ARBA00022840"/>
    </source>
</evidence>
<dbReference type="EMBL" id="MPJZ01000010">
    <property type="protein sequence ID" value="OLU47164.1"/>
    <property type="molecule type" value="Genomic_DNA"/>
</dbReference>
<dbReference type="FunFam" id="1.10.268.10:FF:000001">
    <property type="entry name" value="DNA gyrase subunit A"/>
    <property type="match status" value="1"/>
</dbReference>
<comment type="miscellaneous">
    <text evidence="9">Few gyrases are as efficient as E.coli at forming negative supercoils. Not all organisms have 2 type II topoisomerases; in organisms with a single type II topoisomerase this enzyme also has to decatenate newly replicated chromosomes.</text>
</comment>
<dbReference type="PROSITE" id="PS52040">
    <property type="entry name" value="TOPO_IIA"/>
    <property type="match status" value="1"/>
</dbReference>
<keyword evidence="3 9" id="KW-0547">Nucleotide-binding</keyword>
<dbReference type="GO" id="GO:0003677">
    <property type="term" value="F:DNA binding"/>
    <property type="evidence" value="ECO:0007669"/>
    <property type="project" value="UniProtKB-UniRule"/>
</dbReference>
<dbReference type="Proteomes" id="UP000186758">
    <property type="component" value="Unassembled WGS sequence"/>
</dbReference>
<keyword evidence="7 9" id="KW-0413">Isomerase</keyword>
<evidence type="ECO:0000256" key="9">
    <source>
        <dbReference type="HAMAP-Rule" id="MF_01897"/>
    </source>
</evidence>
<dbReference type="InterPro" id="IPR002205">
    <property type="entry name" value="Topo_IIA_dom_A"/>
</dbReference>
<dbReference type="PANTHER" id="PTHR43493:SF5">
    <property type="entry name" value="DNA GYRASE SUBUNIT A, CHLOROPLASTIC_MITOCHONDRIAL"/>
    <property type="match status" value="1"/>
</dbReference>
<dbReference type="SUPFAM" id="SSF56719">
    <property type="entry name" value="Type II DNA topoisomerase"/>
    <property type="match status" value="1"/>
</dbReference>
<dbReference type="HAMAP" id="MF_01897">
    <property type="entry name" value="GyrA"/>
    <property type="match status" value="1"/>
</dbReference>
<feature type="domain" description="Topo IIA-type catalytic" evidence="13">
    <location>
        <begin position="36"/>
        <end position="501"/>
    </location>
</feature>
<dbReference type="Gene3D" id="2.120.10.90">
    <property type="entry name" value="DNA gyrase/topoisomerase IV, subunit A, C-terminal"/>
    <property type="match status" value="1"/>
</dbReference>
<feature type="coiled-coil region" evidence="11">
    <location>
        <begin position="439"/>
        <end position="466"/>
    </location>
</feature>
<sequence>MDELEKNNGYEVVDIASEMKDSFLDYSMSVIVQRALPDVRDGLKPVHRRILHAMNSLNMTPGSAHKKSARIVGEVIGKYHPHGDTAVYDSMVRMAQDFSYRYPLVDGHGNFGSLDGDEAAAMRYTEARMSRISMEMMRDINKDTVDFVDNYDGEEKEPVVLPSRIPNLLVNGSMGIAVGMATNIPPHNLKETAEAVCAYMDNPDITIPELMEFLPGPDFPTGGIILGRKGIRQAYETGRGSLQVRSRYRVEELTGGRKRIVFYEIPFSVNKASLIAKMAALIRDKAIQGVTYLNDESNREGTRIVMDLKKDAQEDVILNQLFHLTPLQSGFGINMLALEGGRPRQLSLKEIIRDYVEHQVEVIRRKTAFDLKKAQERAHILEGLRIALDHLDEIITTIRNSRSDEAGLNAELCEKFGFSYEQSRAILAMQMKRLSGLERDKIESEYDALIQAIEDYKDILNREERVVQIIKDDLTEIVQKYGDKRRTEISTDYVDMDDEDLIPREHVIITMTASGYIKRQPVSMYHAQNRGGKGIKSLTLNDEDNVEHMVSMSTHSHLLLFTNQGRVYRLKGYNIPNASRTAKGTPIVNVMDLQPGETIRTLLPVPENKEGFKSLIFVTRNGVVKRTAVGEFDSINRNGKIAIGLRPDDELKFVKGTTGDDDVIIAGSKGKAIRFHESQIRMMGRTAAGVSGFNTDGGEVVGLALTHEGDTLLSVSENGFGKRTSVEEFTRRSRGGKGMYAIHMTEKTGPLVSVMAVHGDEDAMIVASDGIMIRISLKDVGLYSRQTQGLKLINLNDGATVTRLSLVHPEDEEIAEIHISEEESGQSEQDELKENVYTGDLEVDESIETGSDDSSLE</sequence>
<evidence type="ECO:0000256" key="5">
    <source>
        <dbReference type="ARBA" id="ARBA00023029"/>
    </source>
</evidence>
<dbReference type="EC" id="5.6.2.2" evidence="9"/>
<feature type="region of interest" description="Disordered" evidence="12">
    <location>
        <begin position="819"/>
        <end position="857"/>
    </location>
</feature>
<evidence type="ECO:0000256" key="11">
    <source>
        <dbReference type="SAM" id="Coils"/>
    </source>
</evidence>
<reference evidence="14 15" key="1">
    <citation type="submission" date="2016-11" db="EMBL/GenBank/DDBJ databases">
        <title>Description of two novel members of the family Erysipelotrichaceae: Ileibacterium lipovorans gen. nov., sp. nov. and Dubosiella newyorkensis, gen. nov., sp. nov.</title>
        <authorList>
            <person name="Cox L.M."/>
            <person name="Sohn J."/>
            <person name="Tyrrell K.L."/>
            <person name="Citron D.M."/>
            <person name="Lawson P.A."/>
            <person name="Patel N.B."/>
            <person name="Iizumi T."/>
            <person name="Perez-Perez G.I."/>
            <person name="Goldstein E.J."/>
            <person name="Blaser M.J."/>
        </authorList>
    </citation>
    <scope>NUCLEOTIDE SEQUENCE [LARGE SCALE GENOMIC DNA]</scope>
    <source>
        <strain evidence="14 15">NYU-BL-K8</strain>
    </source>
</reference>
<dbReference type="FunFam" id="3.30.1360.40:FF:000002">
    <property type="entry name" value="DNA gyrase subunit A"/>
    <property type="match status" value="1"/>
</dbReference>
<evidence type="ECO:0000256" key="12">
    <source>
        <dbReference type="SAM" id="MobiDB-lite"/>
    </source>
</evidence>
<dbReference type="GO" id="GO:0034335">
    <property type="term" value="F:DNA negative supercoiling activity"/>
    <property type="evidence" value="ECO:0007669"/>
    <property type="project" value="UniProtKB-ARBA"/>
</dbReference>
<dbReference type="FunFam" id="3.90.199.10:FF:000001">
    <property type="entry name" value="DNA gyrase subunit A"/>
    <property type="match status" value="1"/>
</dbReference>
<dbReference type="SUPFAM" id="SSF101904">
    <property type="entry name" value="GyrA/ParC C-terminal domain-like"/>
    <property type="match status" value="1"/>
</dbReference>
<keyword evidence="9" id="KW-0963">Cytoplasm</keyword>
<dbReference type="GO" id="GO:0005694">
    <property type="term" value="C:chromosome"/>
    <property type="evidence" value="ECO:0007669"/>
    <property type="project" value="InterPro"/>
</dbReference>
<dbReference type="GO" id="GO:0005524">
    <property type="term" value="F:ATP binding"/>
    <property type="evidence" value="ECO:0007669"/>
    <property type="project" value="UniProtKB-UniRule"/>
</dbReference>
<dbReference type="FunFam" id="2.120.10.90:FF:000005">
    <property type="entry name" value="DNA topoisomerase 4 subunit A"/>
    <property type="match status" value="1"/>
</dbReference>
<dbReference type="Gene3D" id="3.30.1360.40">
    <property type="match status" value="1"/>
</dbReference>
<dbReference type="SMART" id="SM00434">
    <property type="entry name" value="TOP4c"/>
    <property type="match status" value="1"/>
</dbReference>
<proteinExistence type="inferred from homology"/>
<evidence type="ECO:0000259" key="13">
    <source>
        <dbReference type="PROSITE" id="PS52040"/>
    </source>
</evidence>
<evidence type="ECO:0000256" key="6">
    <source>
        <dbReference type="ARBA" id="ARBA00023125"/>
    </source>
</evidence>
<dbReference type="InterPro" id="IPR013757">
    <property type="entry name" value="Topo_IIA_A_a_sf"/>
</dbReference>
<evidence type="ECO:0000313" key="14">
    <source>
        <dbReference type="EMBL" id="OLU47164.1"/>
    </source>
</evidence>